<dbReference type="Proteomes" id="UP001152320">
    <property type="component" value="Chromosome 2"/>
</dbReference>
<dbReference type="PANTHER" id="PTHR46670">
    <property type="entry name" value="ENDO/EXONUCLEASE/PHOSPHATASE DOMAIN-CONTAINING PROTEIN"/>
    <property type="match status" value="1"/>
</dbReference>
<accession>A0A9Q1HI19</accession>
<protein>
    <submittedName>
        <fullName evidence="1">Uncharacterized protein</fullName>
    </submittedName>
</protein>
<reference evidence="1" key="1">
    <citation type="submission" date="2021-10" db="EMBL/GenBank/DDBJ databases">
        <title>Tropical sea cucumber genome reveals ecological adaptation and Cuvierian tubules defense mechanism.</title>
        <authorList>
            <person name="Chen T."/>
        </authorList>
    </citation>
    <scope>NUCLEOTIDE SEQUENCE</scope>
    <source>
        <strain evidence="1">Nanhai2018</strain>
        <tissue evidence="1">Muscle</tissue>
    </source>
</reference>
<dbReference type="AlphaFoldDB" id="A0A9Q1HI19"/>
<evidence type="ECO:0000313" key="1">
    <source>
        <dbReference type="EMBL" id="KAJ8047429.1"/>
    </source>
</evidence>
<comment type="caution">
    <text evidence="1">The sequence shown here is derived from an EMBL/GenBank/DDBJ whole genome shotgun (WGS) entry which is preliminary data.</text>
</comment>
<dbReference type="PANTHER" id="PTHR46670:SF3">
    <property type="entry name" value="ENDONUCLEASE_EXONUCLEASE_PHOSPHATASE DOMAIN-CONTAINING PROTEIN"/>
    <property type="match status" value="1"/>
</dbReference>
<proteinExistence type="predicted"/>
<sequence>MNSLRPLVGHTLDVVIENVNSFRVLDLISDHNFIACNLDIAKPPPPVKTVNTRKYRSIDMFALKDDIISELSTNLSDNVCDLVDNYNHVMFEIIDKHAPIITKKMVLRPKQPWFTNSLKRAKCNRRKAERNWISSGSLRDFDQFRRARNRYNIELYNSKCSFLNPEIVDCGNDFKSMFRTINGILQKAKPTKLPDHDSATALADQFATYFATKIQHIRDNLVSQTSASIMLSPIPHSWNTFSPVNERDLRMIISKAPCPSCALDPIPSWIIKLVLDSVISTITAVVNRSLESGTVPDSLSCNAAPQKGKYGS</sequence>
<organism evidence="1 2">
    <name type="scientific">Holothuria leucospilota</name>
    <name type="common">Black long sea cucumber</name>
    <name type="synonym">Mertensiothuria leucospilota</name>
    <dbReference type="NCBI Taxonomy" id="206669"/>
    <lineage>
        <taxon>Eukaryota</taxon>
        <taxon>Metazoa</taxon>
        <taxon>Echinodermata</taxon>
        <taxon>Eleutherozoa</taxon>
        <taxon>Echinozoa</taxon>
        <taxon>Holothuroidea</taxon>
        <taxon>Aspidochirotacea</taxon>
        <taxon>Aspidochirotida</taxon>
        <taxon>Holothuriidae</taxon>
        <taxon>Holothuria</taxon>
    </lineage>
</organism>
<evidence type="ECO:0000313" key="2">
    <source>
        <dbReference type="Proteomes" id="UP001152320"/>
    </source>
</evidence>
<gene>
    <name evidence="1" type="ORF">HOLleu_06422</name>
</gene>
<dbReference type="OrthoDB" id="5980064at2759"/>
<name>A0A9Q1HI19_HOLLE</name>
<keyword evidence="2" id="KW-1185">Reference proteome</keyword>
<dbReference type="EMBL" id="JAIZAY010000002">
    <property type="protein sequence ID" value="KAJ8047429.1"/>
    <property type="molecule type" value="Genomic_DNA"/>
</dbReference>